<protein>
    <submittedName>
        <fullName evidence="2">Uncharacterized protein</fullName>
    </submittedName>
</protein>
<evidence type="ECO:0000313" key="2">
    <source>
        <dbReference type="EMBL" id="KAK8766846.1"/>
    </source>
</evidence>
<evidence type="ECO:0000256" key="1">
    <source>
        <dbReference type="SAM" id="MobiDB-lite"/>
    </source>
</evidence>
<reference evidence="2 3" key="1">
    <citation type="journal article" date="2023" name="Arcadia Sci">
        <title>De novo assembly of a long-read Amblyomma americanum tick genome.</title>
        <authorList>
            <person name="Chou S."/>
            <person name="Poskanzer K.E."/>
            <person name="Rollins M."/>
            <person name="Thuy-Boun P.S."/>
        </authorList>
    </citation>
    <scope>NUCLEOTIDE SEQUENCE [LARGE SCALE GENOMIC DNA]</scope>
    <source>
        <strain evidence="2">F_SG_1</strain>
        <tissue evidence="2">Salivary glands</tissue>
    </source>
</reference>
<sequence>MLEDYTERRGSGPPNDPNSVAATLETMIQLQQRLLNMTGGGGGGAGYHDDEFAAVARGLQDIDLQKSLQQLRQSQRYSVGGSSMDSPHGMPAFHDSGPGYQGDSYGGKRGYGGGPDMYSGAGDTREGSYGSSFGGGSPRINEYRKSSLGPTAPRPSDFGRPSMGHLRTGGGGLGGKRY</sequence>
<dbReference type="EMBL" id="JARKHS020025939">
    <property type="protein sequence ID" value="KAK8766846.1"/>
    <property type="molecule type" value="Genomic_DNA"/>
</dbReference>
<feature type="compositionally biased region" description="Gly residues" evidence="1">
    <location>
        <begin position="167"/>
        <end position="178"/>
    </location>
</feature>
<keyword evidence="3" id="KW-1185">Reference proteome</keyword>
<dbReference type="AlphaFoldDB" id="A0AAQ4DWK6"/>
<dbReference type="Proteomes" id="UP001321473">
    <property type="component" value="Unassembled WGS sequence"/>
</dbReference>
<feature type="region of interest" description="Disordered" evidence="1">
    <location>
        <begin position="73"/>
        <end position="178"/>
    </location>
</feature>
<feature type="compositionally biased region" description="Gly residues" evidence="1">
    <location>
        <begin position="104"/>
        <end position="115"/>
    </location>
</feature>
<organism evidence="2 3">
    <name type="scientific">Amblyomma americanum</name>
    <name type="common">Lone star tick</name>
    <dbReference type="NCBI Taxonomy" id="6943"/>
    <lineage>
        <taxon>Eukaryota</taxon>
        <taxon>Metazoa</taxon>
        <taxon>Ecdysozoa</taxon>
        <taxon>Arthropoda</taxon>
        <taxon>Chelicerata</taxon>
        <taxon>Arachnida</taxon>
        <taxon>Acari</taxon>
        <taxon>Parasitiformes</taxon>
        <taxon>Ixodida</taxon>
        <taxon>Ixodoidea</taxon>
        <taxon>Ixodidae</taxon>
        <taxon>Amblyomminae</taxon>
        <taxon>Amblyomma</taxon>
    </lineage>
</organism>
<comment type="caution">
    <text evidence="2">The sequence shown here is derived from an EMBL/GenBank/DDBJ whole genome shotgun (WGS) entry which is preliminary data.</text>
</comment>
<accession>A0AAQ4DWK6</accession>
<feature type="region of interest" description="Disordered" evidence="1">
    <location>
        <begin position="1"/>
        <end position="20"/>
    </location>
</feature>
<gene>
    <name evidence="2" type="ORF">V5799_006372</name>
</gene>
<proteinExistence type="predicted"/>
<evidence type="ECO:0000313" key="3">
    <source>
        <dbReference type="Proteomes" id="UP001321473"/>
    </source>
</evidence>
<name>A0AAQ4DWK6_AMBAM</name>
<feature type="compositionally biased region" description="Basic and acidic residues" evidence="1">
    <location>
        <begin position="1"/>
        <end position="10"/>
    </location>
</feature>